<name>A0AAW0QCV8_9PEZI</name>
<keyword evidence="14" id="KW-1185">Reference proteome</keyword>
<comment type="caution">
    <text evidence="13">The sequence shown here is derived from an EMBL/GenBank/DDBJ whole genome shotgun (WGS) entry which is preliminary data.</text>
</comment>
<evidence type="ECO:0000313" key="13">
    <source>
        <dbReference type="EMBL" id="KAK8100327.1"/>
    </source>
</evidence>
<comment type="similarity">
    <text evidence="3">Belongs to the class-V pyridoxal-phosphate-dependent aminotransferase family. SerC subfamily.</text>
</comment>
<dbReference type="Proteomes" id="UP001392437">
    <property type="component" value="Unassembled WGS sequence"/>
</dbReference>
<dbReference type="PIRSF" id="PIRSF000525">
    <property type="entry name" value="SerC"/>
    <property type="match status" value="1"/>
</dbReference>
<dbReference type="PANTHER" id="PTHR43247">
    <property type="entry name" value="PHOSPHOSERINE AMINOTRANSFERASE"/>
    <property type="match status" value="1"/>
</dbReference>
<comment type="cofactor">
    <cofactor evidence="1">
        <name>pyridoxal 5'-phosphate</name>
        <dbReference type="ChEBI" id="CHEBI:597326"/>
    </cofactor>
</comment>
<protein>
    <recommendedName>
        <fullName evidence="4">phosphoserine transaminase</fullName>
        <ecNumber evidence="4">2.6.1.52</ecNumber>
    </recommendedName>
</protein>
<sequence>MPSRSDITYFGAGPAALPTDVLETASQALVDFQGTGLGIAEHSHRSAIATKILDEAKADLASYLDVPEDYDILFMQGGGTGQFSSVVYNLVGAWVTRKQQEAEKAGADEAKVEADLKKQVDERELQLDYIVTGGWSLKAYQEACRLLGPEHVNLVADARKINPDKKFGKIPEESTWNLSKSPAMVYYCDNETVDGVEFPKFPQALAPKADGTGPIVVADMSSNILSRRIPVKNFSLIFFGAQKNLGSTGVTVVIVKKSLLPPVCPQPSPNLLRKLGLPIGPIVLSYETIAKNNSLYNTLSIFDVYIAGLVLKKLLATFPDKVDGQEAVADKKAKLIYEALESQPDVYQIVPAPACRSRMNICFRVIKGGNMDAAEKSFLEKSKQQNLEGLKGHRSVGGIRASNYNAIPLEGAEKLATFIKQFAKG</sequence>
<dbReference type="NCBIfam" id="NF003764">
    <property type="entry name" value="PRK05355.1"/>
    <property type="match status" value="1"/>
</dbReference>
<evidence type="ECO:0000256" key="11">
    <source>
        <dbReference type="ARBA" id="ARBA00049007"/>
    </source>
</evidence>
<dbReference type="EC" id="2.6.1.52" evidence="4"/>
<dbReference type="PANTHER" id="PTHR43247:SF1">
    <property type="entry name" value="PHOSPHOSERINE AMINOTRANSFERASE"/>
    <property type="match status" value="1"/>
</dbReference>
<dbReference type="InterPro" id="IPR015422">
    <property type="entry name" value="PyrdxlP-dep_Trfase_small"/>
</dbReference>
<keyword evidence="7" id="KW-0808">Transferase</keyword>
<gene>
    <name evidence="13" type="ORF">PG999_010701</name>
</gene>
<evidence type="ECO:0000259" key="12">
    <source>
        <dbReference type="Pfam" id="PF00266"/>
    </source>
</evidence>
<comment type="pathway">
    <text evidence="2">Amino-acid biosynthesis; L-serine biosynthesis; L-serine from 3-phospho-D-glycerate: step 2/3.</text>
</comment>
<evidence type="ECO:0000256" key="7">
    <source>
        <dbReference type="ARBA" id="ARBA00022679"/>
    </source>
</evidence>
<dbReference type="InterPro" id="IPR015424">
    <property type="entry name" value="PyrdxlP-dep_Trfase"/>
</dbReference>
<dbReference type="GO" id="GO:0004648">
    <property type="term" value="F:O-phospho-L-serine:2-oxoglutarate aminotransferase activity"/>
    <property type="evidence" value="ECO:0007669"/>
    <property type="project" value="UniProtKB-EC"/>
</dbReference>
<dbReference type="Gene3D" id="3.90.1150.10">
    <property type="entry name" value="Aspartate Aminotransferase, domain 1"/>
    <property type="match status" value="1"/>
</dbReference>
<evidence type="ECO:0000313" key="14">
    <source>
        <dbReference type="Proteomes" id="UP001392437"/>
    </source>
</evidence>
<dbReference type="HAMAP" id="MF_00160">
    <property type="entry name" value="SerC_aminotrans_5"/>
    <property type="match status" value="1"/>
</dbReference>
<accession>A0AAW0QCV8</accession>
<dbReference type="FunFam" id="3.40.640.10:FF:000082">
    <property type="entry name" value="Phosphoserine aminotransferase"/>
    <property type="match status" value="1"/>
</dbReference>
<feature type="domain" description="Aminotransferase class V" evidence="12">
    <location>
        <begin position="9"/>
        <end position="95"/>
    </location>
</feature>
<reference evidence="13 14" key="1">
    <citation type="submission" date="2023-01" db="EMBL/GenBank/DDBJ databases">
        <title>Analysis of 21 Apiospora genomes using comparative genomics revels a genus with tremendous synthesis potential of carbohydrate active enzymes and secondary metabolites.</title>
        <authorList>
            <person name="Sorensen T."/>
        </authorList>
    </citation>
    <scope>NUCLEOTIDE SEQUENCE [LARGE SCALE GENOMIC DNA]</scope>
    <source>
        <strain evidence="13 14">CBS 117206</strain>
    </source>
</reference>
<dbReference type="Gene3D" id="3.40.640.10">
    <property type="entry name" value="Type I PLP-dependent aspartate aminotransferase-like (Major domain)"/>
    <property type="match status" value="1"/>
</dbReference>
<dbReference type="AlphaFoldDB" id="A0AAW0QCV8"/>
<evidence type="ECO:0000256" key="2">
    <source>
        <dbReference type="ARBA" id="ARBA00005099"/>
    </source>
</evidence>
<dbReference type="GO" id="GO:0005737">
    <property type="term" value="C:cytoplasm"/>
    <property type="evidence" value="ECO:0007669"/>
    <property type="project" value="TreeGrafter"/>
</dbReference>
<feature type="domain" description="Aminotransferase class V" evidence="12">
    <location>
        <begin position="161"/>
        <end position="409"/>
    </location>
</feature>
<organism evidence="13 14">
    <name type="scientific">Apiospora kogelbergensis</name>
    <dbReference type="NCBI Taxonomy" id="1337665"/>
    <lineage>
        <taxon>Eukaryota</taxon>
        <taxon>Fungi</taxon>
        <taxon>Dikarya</taxon>
        <taxon>Ascomycota</taxon>
        <taxon>Pezizomycotina</taxon>
        <taxon>Sordariomycetes</taxon>
        <taxon>Xylariomycetidae</taxon>
        <taxon>Amphisphaeriales</taxon>
        <taxon>Apiosporaceae</taxon>
        <taxon>Apiospora</taxon>
    </lineage>
</organism>
<evidence type="ECO:0000256" key="4">
    <source>
        <dbReference type="ARBA" id="ARBA00013030"/>
    </source>
</evidence>
<dbReference type="GO" id="GO:0006564">
    <property type="term" value="P:L-serine biosynthetic process"/>
    <property type="evidence" value="ECO:0007669"/>
    <property type="project" value="UniProtKB-KW"/>
</dbReference>
<comment type="catalytic activity">
    <reaction evidence="11">
        <text>O-phospho-L-serine + 2-oxoglutarate = 3-phosphooxypyruvate + L-glutamate</text>
        <dbReference type="Rhea" id="RHEA:14329"/>
        <dbReference type="ChEBI" id="CHEBI:16810"/>
        <dbReference type="ChEBI" id="CHEBI:18110"/>
        <dbReference type="ChEBI" id="CHEBI:29985"/>
        <dbReference type="ChEBI" id="CHEBI:57524"/>
        <dbReference type="EC" id="2.6.1.52"/>
    </reaction>
</comment>
<evidence type="ECO:0000256" key="6">
    <source>
        <dbReference type="ARBA" id="ARBA00022605"/>
    </source>
</evidence>
<proteinExistence type="inferred from homology"/>
<dbReference type="InterPro" id="IPR015421">
    <property type="entry name" value="PyrdxlP-dep_Trfase_major"/>
</dbReference>
<keyword evidence="9" id="KW-0718">Serine biosynthesis</keyword>
<dbReference type="Pfam" id="PF00266">
    <property type="entry name" value="Aminotran_5"/>
    <property type="match status" value="2"/>
</dbReference>
<dbReference type="EMBL" id="JAQQWP010000009">
    <property type="protein sequence ID" value="KAK8100327.1"/>
    <property type="molecule type" value="Genomic_DNA"/>
</dbReference>
<keyword evidence="5 13" id="KW-0032">Aminotransferase</keyword>
<dbReference type="InterPro" id="IPR000192">
    <property type="entry name" value="Aminotrans_V_dom"/>
</dbReference>
<dbReference type="InterPro" id="IPR022278">
    <property type="entry name" value="Pser_aminoTfrase"/>
</dbReference>
<evidence type="ECO:0000256" key="10">
    <source>
        <dbReference type="ARBA" id="ARBA00047630"/>
    </source>
</evidence>
<evidence type="ECO:0000256" key="3">
    <source>
        <dbReference type="ARBA" id="ARBA00006904"/>
    </source>
</evidence>
<evidence type="ECO:0000256" key="8">
    <source>
        <dbReference type="ARBA" id="ARBA00022898"/>
    </source>
</evidence>
<keyword evidence="6" id="KW-0028">Amino-acid biosynthesis</keyword>
<evidence type="ECO:0000256" key="5">
    <source>
        <dbReference type="ARBA" id="ARBA00022576"/>
    </source>
</evidence>
<dbReference type="SUPFAM" id="SSF53383">
    <property type="entry name" value="PLP-dependent transferases"/>
    <property type="match status" value="1"/>
</dbReference>
<dbReference type="FunFam" id="3.90.1150.10:FF:000006">
    <property type="entry name" value="Phosphoserine aminotransferase"/>
    <property type="match status" value="1"/>
</dbReference>
<evidence type="ECO:0000256" key="1">
    <source>
        <dbReference type="ARBA" id="ARBA00001933"/>
    </source>
</evidence>
<evidence type="ECO:0000256" key="9">
    <source>
        <dbReference type="ARBA" id="ARBA00023299"/>
    </source>
</evidence>
<keyword evidence="8" id="KW-0663">Pyridoxal phosphate</keyword>
<comment type="catalytic activity">
    <reaction evidence="10">
        <text>4-(phosphooxy)-L-threonine + 2-oxoglutarate = (R)-3-hydroxy-2-oxo-4-phosphooxybutanoate + L-glutamate</text>
        <dbReference type="Rhea" id="RHEA:16573"/>
        <dbReference type="ChEBI" id="CHEBI:16810"/>
        <dbReference type="ChEBI" id="CHEBI:29985"/>
        <dbReference type="ChEBI" id="CHEBI:58452"/>
        <dbReference type="ChEBI" id="CHEBI:58538"/>
        <dbReference type="EC" id="2.6.1.52"/>
    </reaction>
</comment>
<dbReference type="GO" id="GO:0030170">
    <property type="term" value="F:pyridoxal phosphate binding"/>
    <property type="evidence" value="ECO:0007669"/>
    <property type="project" value="TreeGrafter"/>
</dbReference>